<protein>
    <submittedName>
        <fullName evidence="2">Uncharacterized protein</fullName>
    </submittedName>
</protein>
<feature type="compositionally biased region" description="Gly residues" evidence="1">
    <location>
        <begin position="11"/>
        <end position="30"/>
    </location>
</feature>
<evidence type="ECO:0000313" key="3">
    <source>
        <dbReference type="Proteomes" id="UP001501371"/>
    </source>
</evidence>
<dbReference type="EMBL" id="BAAAKV010000026">
    <property type="protein sequence ID" value="GAA1172628.1"/>
    <property type="molecule type" value="Genomic_DNA"/>
</dbReference>
<organism evidence="2 3">
    <name type="scientific">Streptomyces hebeiensis</name>
    <dbReference type="NCBI Taxonomy" id="229486"/>
    <lineage>
        <taxon>Bacteria</taxon>
        <taxon>Bacillati</taxon>
        <taxon>Actinomycetota</taxon>
        <taxon>Actinomycetes</taxon>
        <taxon>Kitasatosporales</taxon>
        <taxon>Streptomycetaceae</taxon>
        <taxon>Streptomyces</taxon>
    </lineage>
</organism>
<comment type="caution">
    <text evidence="2">The sequence shown here is derived from an EMBL/GenBank/DDBJ whole genome shotgun (WGS) entry which is preliminary data.</text>
</comment>
<sequence length="47" mass="4520">MRARGHAGALGADGTGALGADGTGALGADGTGAVTRPWGRRAGWDKV</sequence>
<feature type="region of interest" description="Disordered" evidence="1">
    <location>
        <begin position="1"/>
        <end position="47"/>
    </location>
</feature>
<dbReference type="Proteomes" id="UP001501371">
    <property type="component" value="Unassembled WGS sequence"/>
</dbReference>
<reference evidence="2 3" key="1">
    <citation type="journal article" date="2019" name="Int. J. Syst. Evol. Microbiol.">
        <title>The Global Catalogue of Microorganisms (GCM) 10K type strain sequencing project: providing services to taxonomists for standard genome sequencing and annotation.</title>
        <authorList>
            <consortium name="The Broad Institute Genomics Platform"/>
            <consortium name="The Broad Institute Genome Sequencing Center for Infectious Disease"/>
            <person name="Wu L."/>
            <person name="Ma J."/>
        </authorList>
    </citation>
    <scope>NUCLEOTIDE SEQUENCE [LARGE SCALE GENOMIC DNA]</scope>
    <source>
        <strain evidence="2 3">JCM 12696</strain>
    </source>
</reference>
<keyword evidence="3" id="KW-1185">Reference proteome</keyword>
<evidence type="ECO:0000256" key="1">
    <source>
        <dbReference type="SAM" id="MobiDB-lite"/>
    </source>
</evidence>
<proteinExistence type="predicted"/>
<gene>
    <name evidence="2" type="ORF">GCM10009654_32320</name>
</gene>
<evidence type="ECO:0000313" key="2">
    <source>
        <dbReference type="EMBL" id="GAA1172628.1"/>
    </source>
</evidence>
<name>A0ABN1UX61_9ACTN</name>
<accession>A0ABN1UX61</accession>